<keyword evidence="1" id="KW-0812">Transmembrane</keyword>
<proteinExistence type="predicted"/>
<accession>K3ZP86</accession>
<evidence type="ECO:0000256" key="1">
    <source>
        <dbReference type="SAM" id="Phobius"/>
    </source>
</evidence>
<dbReference type="EMBL" id="AGNK02004979">
    <property type="status" value="NOT_ANNOTATED_CDS"/>
    <property type="molecule type" value="Genomic_DNA"/>
</dbReference>
<reference evidence="3" key="1">
    <citation type="journal article" date="2012" name="Nat. Biotechnol.">
        <title>Reference genome sequence of the model plant Setaria.</title>
        <authorList>
            <person name="Bennetzen J.L."/>
            <person name="Schmutz J."/>
            <person name="Wang H."/>
            <person name="Percifield R."/>
            <person name="Hawkins J."/>
            <person name="Pontaroli A.C."/>
            <person name="Estep M."/>
            <person name="Feng L."/>
            <person name="Vaughn J.N."/>
            <person name="Grimwood J."/>
            <person name="Jenkins J."/>
            <person name="Barry K."/>
            <person name="Lindquist E."/>
            <person name="Hellsten U."/>
            <person name="Deshpande S."/>
            <person name="Wang X."/>
            <person name="Wu X."/>
            <person name="Mitros T."/>
            <person name="Triplett J."/>
            <person name="Yang X."/>
            <person name="Ye C.Y."/>
            <person name="Mauro-Herrera M."/>
            <person name="Wang L."/>
            <person name="Li P."/>
            <person name="Sharma M."/>
            <person name="Sharma R."/>
            <person name="Ronald P.C."/>
            <person name="Panaud O."/>
            <person name="Kellogg E.A."/>
            <person name="Brutnell T.P."/>
            <person name="Doust A.N."/>
            <person name="Tuskan G.A."/>
            <person name="Rokhsar D."/>
            <person name="Devos K.M."/>
        </authorList>
    </citation>
    <scope>NUCLEOTIDE SEQUENCE [LARGE SCALE GENOMIC DNA]</scope>
    <source>
        <strain evidence="3">cv. Yugu1</strain>
    </source>
</reference>
<keyword evidence="1" id="KW-1133">Transmembrane helix</keyword>
<keyword evidence="3" id="KW-1185">Reference proteome</keyword>
<dbReference type="AlphaFoldDB" id="K3ZP86"/>
<protein>
    <submittedName>
        <fullName evidence="2">Uncharacterized protein</fullName>
    </submittedName>
</protein>
<dbReference type="InParanoid" id="K3ZP86"/>
<keyword evidence="1" id="KW-0472">Membrane</keyword>
<reference evidence="2" key="2">
    <citation type="submission" date="2018-08" db="UniProtKB">
        <authorList>
            <consortium name="EnsemblPlants"/>
        </authorList>
    </citation>
    <scope>IDENTIFICATION</scope>
    <source>
        <strain evidence="2">Yugu1</strain>
    </source>
</reference>
<dbReference type="Proteomes" id="UP000004995">
    <property type="component" value="Unassembled WGS sequence"/>
</dbReference>
<dbReference type="HOGENOM" id="CLU_3400127_0_0_1"/>
<name>K3ZP86_SETIT</name>
<organism evidence="2 3">
    <name type="scientific">Setaria italica</name>
    <name type="common">Foxtail millet</name>
    <name type="synonym">Panicum italicum</name>
    <dbReference type="NCBI Taxonomy" id="4555"/>
    <lineage>
        <taxon>Eukaryota</taxon>
        <taxon>Viridiplantae</taxon>
        <taxon>Streptophyta</taxon>
        <taxon>Embryophyta</taxon>
        <taxon>Tracheophyta</taxon>
        <taxon>Spermatophyta</taxon>
        <taxon>Magnoliopsida</taxon>
        <taxon>Liliopsida</taxon>
        <taxon>Poales</taxon>
        <taxon>Poaceae</taxon>
        <taxon>PACMAD clade</taxon>
        <taxon>Panicoideae</taxon>
        <taxon>Panicodae</taxon>
        <taxon>Paniceae</taxon>
        <taxon>Cenchrinae</taxon>
        <taxon>Setaria</taxon>
    </lineage>
</organism>
<dbReference type="Gramene" id="KQK94745">
    <property type="protein sequence ID" value="KQK94745"/>
    <property type="gene ID" value="SETIT_028416mg"/>
</dbReference>
<evidence type="ECO:0000313" key="3">
    <source>
        <dbReference type="Proteomes" id="UP000004995"/>
    </source>
</evidence>
<evidence type="ECO:0000313" key="2">
    <source>
        <dbReference type="EnsemblPlants" id="KQK94745"/>
    </source>
</evidence>
<dbReference type="EnsemblPlants" id="KQK94745">
    <property type="protein sequence ID" value="KQK94745"/>
    <property type="gene ID" value="SETIT_028416mg"/>
</dbReference>
<feature type="transmembrane region" description="Helical" evidence="1">
    <location>
        <begin position="12"/>
        <end position="29"/>
    </location>
</feature>
<sequence length="31" mass="3878">MFLYRIHEPRKSLHVFSVIYILSLLYLKLQR</sequence>